<dbReference type="AlphaFoldDB" id="F0XWG2"/>
<evidence type="ECO:0000313" key="2">
    <source>
        <dbReference type="EMBL" id="EGB12966.1"/>
    </source>
</evidence>
<dbReference type="PANTHER" id="PTHR13082">
    <property type="entry name" value="SAP18"/>
    <property type="match status" value="1"/>
</dbReference>
<dbReference type="OrthoDB" id="440566at2759"/>
<dbReference type="GO" id="GO:0003714">
    <property type="term" value="F:transcription corepressor activity"/>
    <property type="evidence" value="ECO:0007669"/>
    <property type="project" value="TreeGrafter"/>
</dbReference>
<dbReference type="InParanoid" id="F0XWG2"/>
<keyword evidence="3" id="KW-1185">Reference proteome</keyword>
<dbReference type="InterPro" id="IPR042534">
    <property type="entry name" value="SAP18_sf"/>
</dbReference>
<feature type="non-terminal residue" evidence="2">
    <location>
        <position position="133"/>
    </location>
</feature>
<protein>
    <recommendedName>
        <fullName evidence="4">Histone deacetylase complex subunit SAP18</fullName>
    </recommendedName>
</protein>
<dbReference type="RefSeq" id="XP_009032135.1">
    <property type="nucleotide sequence ID" value="XM_009033887.1"/>
</dbReference>
<sequence length="133" mass="15224">APPPEAVDRAATCPFLLRVFWSERRHNDLQAYGDTPGSGVTPPNELRLYAWEDCTLRELADMVKHERAETRRPRCQLSFAIVYPDRLGRNAMKEVGYVWATKAPQQAHAVENKTLRDLHFQTGDFIDVAVIFQ</sequence>
<reference evidence="2 3" key="1">
    <citation type="journal article" date="2011" name="Proc. Natl. Acad. Sci. U.S.A.">
        <title>Niche of harmful alga Aureococcus anophagefferens revealed through ecogenomics.</title>
        <authorList>
            <person name="Gobler C.J."/>
            <person name="Berry D.L."/>
            <person name="Dyhrman S.T."/>
            <person name="Wilhelm S.W."/>
            <person name="Salamov A."/>
            <person name="Lobanov A.V."/>
            <person name="Zhang Y."/>
            <person name="Collier J.L."/>
            <person name="Wurch L.L."/>
            <person name="Kustka A.B."/>
            <person name="Dill B.D."/>
            <person name="Shah M."/>
            <person name="VerBerkmoes N.C."/>
            <person name="Kuo A."/>
            <person name="Terry A."/>
            <person name="Pangilinan J."/>
            <person name="Lindquist E.A."/>
            <person name="Lucas S."/>
            <person name="Paulsen I.T."/>
            <person name="Hattenrath-Lehmann T.K."/>
            <person name="Talmage S.C."/>
            <person name="Walker E.A."/>
            <person name="Koch F."/>
            <person name="Burson A.M."/>
            <person name="Marcoval M.A."/>
            <person name="Tang Y.Z."/>
            <person name="Lecleir G.R."/>
            <person name="Coyne K.J."/>
            <person name="Berg G.M."/>
            <person name="Bertrand E.M."/>
            <person name="Saito M.A."/>
            <person name="Gladyshev V.N."/>
            <person name="Grigoriev I.V."/>
        </authorList>
    </citation>
    <scope>NUCLEOTIDE SEQUENCE [LARGE SCALE GENOMIC DNA]</scope>
    <source>
        <strain evidence="3">CCMP 1984</strain>
    </source>
</reference>
<dbReference type="eggNOG" id="KOG3391">
    <property type="taxonomic scope" value="Eukaryota"/>
</dbReference>
<dbReference type="KEGG" id="aaf:AURANDRAFT_7873"/>
<name>F0XWG2_AURAN</name>
<dbReference type="InterPro" id="IPR010516">
    <property type="entry name" value="SAP18"/>
</dbReference>
<comment type="similarity">
    <text evidence="1">Belongs to the SAP18 family.</text>
</comment>
<dbReference type="Pfam" id="PF06487">
    <property type="entry name" value="SAP18"/>
    <property type="match status" value="1"/>
</dbReference>
<evidence type="ECO:0008006" key="4">
    <source>
        <dbReference type="Google" id="ProtNLM"/>
    </source>
</evidence>
<evidence type="ECO:0000313" key="3">
    <source>
        <dbReference type="Proteomes" id="UP000002729"/>
    </source>
</evidence>
<dbReference type="GeneID" id="20229152"/>
<dbReference type="PANTHER" id="PTHR13082:SF0">
    <property type="entry name" value="HISTONE DEACETYLASE COMPLEX SUBUNIT SAP18"/>
    <property type="match status" value="1"/>
</dbReference>
<proteinExistence type="inferred from homology"/>
<dbReference type="Gene3D" id="3.10.20.550">
    <property type="entry name" value="ASAP complex, SAP18 subunit"/>
    <property type="match status" value="1"/>
</dbReference>
<dbReference type="OMA" id="TYRMREI"/>
<dbReference type="EMBL" id="GL833120">
    <property type="protein sequence ID" value="EGB12966.1"/>
    <property type="molecule type" value="Genomic_DNA"/>
</dbReference>
<feature type="non-terminal residue" evidence="2">
    <location>
        <position position="1"/>
    </location>
</feature>
<dbReference type="GO" id="GO:0005634">
    <property type="term" value="C:nucleus"/>
    <property type="evidence" value="ECO:0007669"/>
    <property type="project" value="TreeGrafter"/>
</dbReference>
<organism evidence="3">
    <name type="scientific">Aureococcus anophagefferens</name>
    <name type="common">Harmful bloom alga</name>
    <dbReference type="NCBI Taxonomy" id="44056"/>
    <lineage>
        <taxon>Eukaryota</taxon>
        <taxon>Sar</taxon>
        <taxon>Stramenopiles</taxon>
        <taxon>Ochrophyta</taxon>
        <taxon>Pelagophyceae</taxon>
        <taxon>Pelagomonadales</taxon>
        <taxon>Pelagomonadaceae</taxon>
        <taxon>Aureococcus</taxon>
    </lineage>
</organism>
<accession>F0XWG2</accession>
<dbReference type="Proteomes" id="UP000002729">
    <property type="component" value="Unassembled WGS sequence"/>
</dbReference>
<gene>
    <name evidence="2" type="ORF">AURANDRAFT_7873</name>
</gene>
<evidence type="ECO:0000256" key="1">
    <source>
        <dbReference type="ARBA" id="ARBA00009143"/>
    </source>
</evidence>